<evidence type="ECO:0000256" key="4">
    <source>
        <dbReference type="ARBA" id="ARBA00022692"/>
    </source>
</evidence>
<evidence type="ECO:0000313" key="13">
    <source>
        <dbReference type="Proteomes" id="UP000183050"/>
    </source>
</evidence>
<feature type="transmembrane region" description="Helical" evidence="10">
    <location>
        <begin position="216"/>
        <end position="232"/>
    </location>
</feature>
<evidence type="ECO:0000256" key="2">
    <source>
        <dbReference type="ARBA" id="ARBA00022448"/>
    </source>
</evidence>
<comment type="similarity">
    <text evidence="10">Belongs to the monovalent cation:proton antiporter 1 (CPA1) transporter (TC 2.A.36) family.</text>
</comment>
<keyword evidence="7 10" id="KW-0406">Ion transport</keyword>
<feature type="transmembrane region" description="Helical" evidence="10">
    <location>
        <begin position="6"/>
        <end position="24"/>
    </location>
</feature>
<name>A0A1L3Z6B3_RHILE</name>
<comment type="subcellular location">
    <subcellularLocation>
        <location evidence="10">Cell inner membrane</location>
        <topology evidence="10">Multi-pass membrane protein</topology>
    </subcellularLocation>
    <subcellularLocation>
        <location evidence="1">Cell membrane</location>
        <topology evidence="1">Multi-pass membrane protein</topology>
    </subcellularLocation>
</comment>
<dbReference type="EMBL" id="CP018228">
    <property type="protein sequence ID" value="API51213.1"/>
    <property type="molecule type" value="Genomic_DNA"/>
</dbReference>
<dbReference type="InterPro" id="IPR006153">
    <property type="entry name" value="Cation/H_exchanger_TM"/>
</dbReference>
<dbReference type="GO" id="GO:0015385">
    <property type="term" value="F:sodium:proton antiporter activity"/>
    <property type="evidence" value="ECO:0007669"/>
    <property type="project" value="InterPro"/>
</dbReference>
<feature type="transmembrane region" description="Helical" evidence="10">
    <location>
        <begin position="162"/>
        <end position="181"/>
    </location>
</feature>
<protein>
    <submittedName>
        <fullName evidence="12">Na+/H+ antiporter</fullName>
    </submittedName>
</protein>
<feature type="transmembrane region" description="Helical" evidence="10">
    <location>
        <begin position="187"/>
        <end position="209"/>
    </location>
</feature>
<keyword evidence="9 10" id="KW-0739">Sodium transport</keyword>
<evidence type="ECO:0000256" key="7">
    <source>
        <dbReference type="ARBA" id="ARBA00023065"/>
    </source>
</evidence>
<dbReference type="InterPro" id="IPR018422">
    <property type="entry name" value="Cation/H_exchanger_CPA1"/>
</dbReference>
<dbReference type="InterPro" id="IPR004705">
    <property type="entry name" value="Cation/H_exchanger_CPA1_bac"/>
</dbReference>
<organism evidence="12 13">
    <name type="scientific">Rhizobium leguminosarum</name>
    <dbReference type="NCBI Taxonomy" id="384"/>
    <lineage>
        <taxon>Bacteria</taxon>
        <taxon>Pseudomonadati</taxon>
        <taxon>Pseudomonadota</taxon>
        <taxon>Alphaproteobacteria</taxon>
        <taxon>Hyphomicrobiales</taxon>
        <taxon>Rhizobiaceae</taxon>
        <taxon>Rhizobium/Agrobacterium group</taxon>
        <taxon>Rhizobium</taxon>
    </lineage>
</organism>
<keyword evidence="10" id="KW-0050">Antiport</keyword>
<feature type="transmembrane region" description="Helical" evidence="10">
    <location>
        <begin position="33"/>
        <end position="51"/>
    </location>
</feature>
<reference evidence="12 13" key="1">
    <citation type="submission" date="2016-11" db="EMBL/GenBank/DDBJ databases">
        <title>Rhizobium leguminosarum bv. viciae strain Vaf12 isolated from Vavilovia formosa root nodules from Russia, Dagestan.</title>
        <authorList>
            <person name="Kimeklis A."/>
        </authorList>
    </citation>
    <scope>NUCLEOTIDE SEQUENCE [LARGE SCALE GENOMIC DNA]</scope>
    <source>
        <strain evidence="12 13">Vaf-108</strain>
    </source>
</reference>
<dbReference type="GO" id="GO:0051453">
    <property type="term" value="P:regulation of intracellular pH"/>
    <property type="evidence" value="ECO:0007669"/>
    <property type="project" value="TreeGrafter"/>
</dbReference>
<evidence type="ECO:0000256" key="9">
    <source>
        <dbReference type="ARBA" id="ARBA00023201"/>
    </source>
</evidence>
<evidence type="ECO:0000259" key="11">
    <source>
        <dbReference type="Pfam" id="PF00999"/>
    </source>
</evidence>
<feature type="transmembrane region" description="Helical" evidence="10">
    <location>
        <begin position="270"/>
        <end position="290"/>
    </location>
</feature>
<dbReference type="Proteomes" id="UP000183050">
    <property type="component" value="Chromosome"/>
</dbReference>
<evidence type="ECO:0000256" key="8">
    <source>
        <dbReference type="ARBA" id="ARBA00023136"/>
    </source>
</evidence>
<dbReference type="AlphaFoldDB" id="A0A1L3Z6B3"/>
<dbReference type="GO" id="GO:0015386">
    <property type="term" value="F:potassium:proton antiporter activity"/>
    <property type="evidence" value="ECO:0007669"/>
    <property type="project" value="TreeGrafter"/>
</dbReference>
<feature type="transmembrane region" description="Helical" evidence="10">
    <location>
        <begin position="347"/>
        <end position="369"/>
    </location>
</feature>
<feature type="transmembrane region" description="Helical" evidence="10">
    <location>
        <begin position="302"/>
        <end position="327"/>
    </location>
</feature>
<feature type="transmembrane region" description="Helical" evidence="10">
    <location>
        <begin position="57"/>
        <end position="77"/>
    </location>
</feature>
<proteinExistence type="inferred from homology"/>
<dbReference type="RefSeq" id="WP_072638021.1">
    <property type="nucleotide sequence ID" value="NZ_CP018228.1"/>
</dbReference>
<evidence type="ECO:0000256" key="10">
    <source>
        <dbReference type="RuleBase" id="RU366002"/>
    </source>
</evidence>
<accession>A0A1L3Z6B3</accession>
<evidence type="ECO:0000256" key="3">
    <source>
        <dbReference type="ARBA" id="ARBA00022475"/>
    </source>
</evidence>
<comment type="function">
    <text evidence="10">Na(+)/H(+) antiporter that extrudes sodium in exchange for external protons.</text>
</comment>
<dbReference type="NCBIfam" id="TIGR00831">
    <property type="entry name" value="a_cpa1"/>
    <property type="match status" value="1"/>
</dbReference>
<keyword evidence="2 10" id="KW-0813">Transport</keyword>
<keyword evidence="6 10" id="KW-0915">Sodium</keyword>
<evidence type="ECO:0000256" key="5">
    <source>
        <dbReference type="ARBA" id="ARBA00022989"/>
    </source>
</evidence>
<dbReference type="Pfam" id="PF00999">
    <property type="entry name" value="Na_H_Exchanger"/>
    <property type="match status" value="1"/>
</dbReference>
<feature type="transmembrane region" description="Helical" evidence="10">
    <location>
        <begin position="84"/>
        <end position="107"/>
    </location>
</feature>
<dbReference type="Gene3D" id="6.10.140.1330">
    <property type="match status" value="1"/>
</dbReference>
<sequence>MEPTHLFELVIAMFLAIIALHYAAHRLGLPPSVALLTGGALLAFVPGLPAISVDPELVLVIFLPPLLMDGAWAIALARLRRHMIGIASLAVGAVLFTCAVVAVVAHLIFPSLPWAACAALGAIVAPPDAVSARAVLERVKLPRRLQILLEGESLLNDASGLVLFRFAVAAAAAATGAFSAGEAIGSFFVLALGGAVVGVVVGTAWVKLVRRLGDEYLIIAATVLLGWISYLLGELLHVSGVIATVTTGLIASWHQHTVFSAATRMRGTSFWTVMIFLMEASVFTLIGLSLRDVVERGGGLTTVIATMGLPMLAILVTLVVARFAWVFASDLVIRFCAALGVTRVQPLGAGGATVLSWAGVRGVITLALALSLPEGFPGRDFILATSFAVILGTVLVQGTTLGRVIAWARLVETETERARLTMSQAEVAMVQAQLGTVQSLAYDAEGKLIHPQLLDRYQRRATVIVDYAERTEHYKPVLHAHFDVVLEAVATGRRELIRLHRAGDIDDETLDELERDLDLEELSAISAKA</sequence>
<keyword evidence="8 10" id="KW-0472">Membrane</keyword>
<dbReference type="GO" id="GO:0098719">
    <property type="term" value="P:sodium ion import across plasma membrane"/>
    <property type="evidence" value="ECO:0007669"/>
    <property type="project" value="TreeGrafter"/>
</dbReference>
<evidence type="ECO:0000313" key="12">
    <source>
        <dbReference type="EMBL" id="API51213.1"/>
    </source>
</evidence>
<evidence type="ECO:0000256" key="6">
    <source>
        <dbReference type="ARBA" id="ARBA00023053"/>
    </source>
</evidence>
<keyword evidence="10" id="KW-0997">Cell inner membrane</keyword>
<dbReference type="GO" id="GO:0005886">
    <property type="term" value="C:plasma membrane"/>
    <property type="evidence" value="ECO:0007669"/>
    <property type="project" value="UniProtKB-SubCell"/>
</dbReference>
<keyword evidence="5 10" id="KW-1133">Transmembrane helix</keyword>
<keyword evidence="3" id="KW-1003">Cell membrane</keyword>
<feature type="domain" description="Cation/H+ exchanger transmembrane" evidence="11">
    <location>
        <begin position="15"/>
        <end position="406"/>
    </location>
</feature>
<gene>
    <name evidence="12" type="ORF">BMW22_05835</name>
</gene>
<feature type="transmembrane region" description="Helical" evidence="10">
    <location>
        <begin position="381"/>
        <end position="401"/>
    </location>
</feature>
<dbReference type="PANTHER" id="PTHR10110">
    <property type="entry name" value="SODIUM/HYDROGEN EXCHANGER"/>
    <property type="match status" value="1"/>
</dbReference>
<evidence type="ECO:0000256" key="1">
    <source>
        <dbReference type="ARBA" id="ARBA00004651"/>
    </source>
</evidence>
<dbReference type="PANTHER" id="PTHR10110:SF86">
    <property type="entry name" value="SODIUM_HYDROGEN EXCHANGER 7"/>
    <property type="match status" value="1"/>
</dbReference>
<keyword evidence="4 10" id="KW-0812">Transmembrane</keyword>